<proteinExistence type="inferred from homology"/>
<dbReference type="GO" id="GO:0005886">
    <property type="term" value="C:plasma membrane"/>
    <property type="evidence" value="ECO:0007669"/>
    <property type="project" value="UniProtKB-SubCell"/>
</dbReference>
<keyword evidence="2 8" id="KW-0813">Transport</keyword>
<comment type="subcellular location">
    <subcellularLocation>
        <location evidence="1">Cell membrane</location>
        <topology evidence="1">Multi-pass membrane protein</topology>
    </subcellularLocation>
    <subcellularLocation>
        <location evidence="8">Membrane</location>
        <topology evidence="8">Multi-pass membrane protein</topology>
    </subcellularLocation>
</comment>
<name>A0A968GB07_9SPIO</name>
<reference evidence="11 12" key="1">
    <citation type="submission" date="2020-03" db="EMBL/GenBank/DDBJ databases">
        <title>Spirochaetal bacteria isolated from arthropods constitute a novel genus Entomospira genus novum within the order Spirochaetales.</title>
        <authorList>
            <person name="Grana-Miraglia L."/>
            <person name="Sikutova S."/>
            <person name="Fingerle V."/>
            <person name="Sing A."/>
            <person name="Castillo-Ramirez S."/>
            <person name="Margos G."/>
            <person name="Rudolf I."/>
        </authorList>
    </citation>
    <scope>NUCLEOTIDE SEQUENCE [LARGE SCALE GENOMIC DNA]</scope>
    <source>
        <strain evidence="11 12">BR193</strain>
    </source>
</reference>
<keyword evidence="6 9" id="KW-1133">Transmembrane helix</keyword>
<evidence type="ECO:0000313" key="12">
    <source>
        <dbReference type="Proteomes" id="UP000711995"/>
    </source>
</evidence>
<evidence type="ECO:0000256" key="7">
    <source>
        <dbReference type="ARBA" id="ARBA00023136"/>
    </source>
</evidence>
<feature type="transmembrane region" description="Helical" evidence="9">
    <location>
        <begin position="6"/>
        <end position="29"/>
    </location>
</feature>
<feature type="transmembrane region" description="Helical" evidence="9">
    <location>
        <begin position="146"/>
        <end position="173"/>
    </location>
</feature>
<feature type="domain" description="MotA/TolQ/ExbB proton channel" evidence="10">
    <location>
        <begin position="84"/>
        <end position="187"/>
    </location>
</feature>
<evidence type="ECO:0000313" key="11">
    <source>
        <dbReference type="EMBL" id="NIZ41212.1"/>
    </source>
</evidence>
<dbReference type="Pfam" id="PF01618">
    <property type="entry name" value="MotA_ExbB"/>
    <property type="match status" value="1"/>
</dbReference>
<evidence type="ECO:0000256" key="3">
    <source>
        <dbReference type="ARBA" id="ARBA00022475"/>
    </source>
</evidence>
<dbReference type="Proteomes" id="UP000711995">
    <property type="component" value="Unassembled WGS sequence"/>
</dbReference>
<dbReference type="GO" id="GO:0017038">
    <property type="term" value="P:protein import"/>
    <property type="evidence" value="ECO:0007669"/>
    <property type="project" value="TreeGrafter"/>
</dbReference>
<keyword evidence="5 8" id="KW-0653">Protein transport</keyword>
<evidence type="ECO:0000256" key="4">
    <source>
        <dbReference type="ARBA" id="ARBA00022692"/>
    </source>
</evidence>
<dbReference type="AlphaFoldDB" id="A0A968GB07"/>
<dbReference type="PANTHER" id="PTHR30625">
    <property type="entry name" value="PROTEIN TOLQ"/>
    <property type="match status" value="1"/>
</dbReference>
<evidence type="ECO:0000256" key="8">
    <source>
        <dbReference type="RuleBase" id="RU004057"/>
    </source>
</evidence>
<keyword evidence="12" id="KW-1185">Reference proteome</keyword>
<evidence type="ECO:0000256" key="2">
    <source>
        <dbReference type="ARBA" id="ARBA00022448"/>
    </source>
</evidence>
<accession>A0A968GB07</accession>
<organism evidence="11 12">
    <name type="scientific">Entomospira entomophila</name>
    <dbReference type="NCBI Taxonomy" id="2719988"/>
    <lineage>
        <taxon>Bacteria</taxon>
        <taxon>Pseudomonadati</taxon>
        <taxon>Spirochaetota</taxon>
        <taxon>Spirochaetia</taxon>
        <taxon>Spirochaetales</taxon>
        <taxon>Spirochaetaceae</taxon>
        <taxon>Entomospira</taxon>
    </lineage>
</organism>
<comment type="caution">
    <text evidence="11">The sequence shown here is derived from an EMBL/GenBank/DDBJ whole genome shotgun (WGS) entry which is preliminary data.</text>
</comment>
<keyword evidence="4 9" id="KW-0812">Transmembrane</keyword>
<comment type="similarity">
    <text evidence="8">Belongs to the exbB/tolQ family.</text>
</comment>
<evidence type="ECO:0000256" key="5">
    <source>
        <dbReference type="ARBA" id="ARBA00022927"/>
    </source>
</evidence>
<dbReference type="InterPro" id="IPR050790">
    <property type="entry name" value="ExbB/TolQ_transport"/>
</dbReference>
<evidence type="ECO:0000256" key="9">
    <source>
        <dbReference type="SAM" id="Phobius"/>
    </source>
</evidence>
<evidence type="ECO:0000256" key="1">
    <source>
        <dbReference type="ARBA" id="ARBA00004651"/>
    </source>
</evidence>
<evidence type="ECO:0000259" key="10">
    <source>
        <dbReference type="Pfam" id="PF01618"/>
    </source>
</evidence>
<gene>
    <name evidence="11" type="ORF">HCT14_06810</name>
</gene>
<dbReference type="InterPro" id="IPR002898">
    <property type="entry name" value="MotA_ExbB_proton_chnl"/>
</dbReference>
<feature type="transmembrane region" description="Helical" evidence="9">
    <location>
        <begin position="108"/>
        <end position="134"/>
    </location>
</feature>
<dbReference type="EMBL" id="JAATLJ010000001">
    <property type="protein sequence ID" value="NIZ41212.1"/>
    <property type="molecule type" value="Genomic_DNA"/>
</dbReference>
<protein>
    <submittedName>
        <fullName evidence="11">MotA/TolQ/ExbB proton channel family protein</fullName>
    </submittedName>
</protein>
<evidence type="ECO:0000256" key="6">
    <source>
        <dbReference type="ARBA" id="ARBA00022989"/>
    </source>
</evidence>
<keyword evidence="7 9" id="KW-0472">Membrane</keyword>
<sequence length="202" mass="22423">MRVVELITSNIIVLTPLIMLSIVATAIIIERFLYFSSIKEDSALTRRVGALYTAGKYDATLEALGESRSPESVLLRYAASNRFALEDQLRTRLEIIARNRLALMERRITYLSTIANIATLMGLLGTVLGMITAFSQMNLHQTSNPYVLAGGIASALVTTAAGLMIAIPSLFFYNYFIESITRRGEHFERLISEILSNKGVRL</sequence>
<dbReference type="RefSeq" id="WP_167700780.1">
    <property type="nucleotide sequence ID" value="NZ_CP118174.1"/>
</dbReference>
<keyword evidence="3" id="KW-1003">Cell membrane</keyword>
<dbReference type="PANTHER" id="PTHR30625:SF15">
    <property type="entry name" value="BIOPOLYMER TRANSPORT PROTEIN EXBB"/>
    <property type="match status" value="1"/>
</dbReference>